<dbReference type="OMA" id="HYRICIS"/>
<evidence type="ECO:0000313" key="9">
    <source>
        <dbReference type="Proteomes" id="UP000182057"/>
    </source>
</evidence>
<comment type="similarity">
    <text evidence="1">Belongs to the BlaI transcriptional regulatory family.</text>
</comment>
<dbReference type="GeneID" id="34757731"/>
<dbReference type="Gene3D" id="1.10.4040.10">
    <property type="entry name" value="Penicillinase repressor domain"/>
    <property type="match status" value="1"/>
</dbReference>
<dbReference type="GO" id="GO:0003677">
    <property type="term" value="F:DNA binding"/>
    <property type="evidence" value="ECO:0007669"/>
    <property type="project" value="UniProtKB-KW"/>
</dbReference>
<dbReference type="AlphaFoldDB" id="A0A1D3UDP7"/>
<evidence type="ECO:0000313" key="5">
    <source>
        <dbReference type="EMBL" id="PDP43429.1"/>
    </source>
</evidence>
<sequence>MEKLTQQEEEAMLIVWQQGEGTIRSYHEQSGKPLMPYTTFASIIKNLDRKKYLKMRRVGTTNLCKPLISEKEYKRKFMSGFIRDYFQNSYKEMVSFFAREEKISADDLKEIIRIIEKQK</sequence>
<dbReference type="PIRSF" id="PIRSF019455">
    <property type="entry name" value="CopR_AtkY"/>
    <property type="match status" value="1"/>
</dbReference>
<dbReference type="GO" id="GO:0045892">
    <property type="term" value="P:negative regulation of DNA-templated transcription"/>
    <property type="evidence" value="ECO:0007669"/>
    <property type="project" value="InterPro"/>
</dbReference>
<dbReference type="OrthoDB" id="1098508at2"/>
<dbReference type="Gene3D" id="1.10.10.10">
    <property type="entry name" value="Winged helix-like DNA-binding domain superfamily/Winged helix DNA-binding domain"/>
    <property type="match status" value="1"/>
</dbReference>
<dbReference type="EMBL" id="NSLJ01000020">
    <property type="protein sequence ID" value="PDP43429.1"/>
    <property type="molecule type" value="Genomic_DNA"/>
</dbReference>
<evidence type="ECO:0000313" key="7">
    <source>
        <dbReference type="EMBL" id="RRD73470.1"/>
    </source>
</evidence>
<dbReference type="Proteomes" id="UP000279860">
    <property type="component" value="Unassembled WGS sequence"/>
</dbReference>
<evidence type="ECO:0000256" key="2">
    <source>
        <dbReference type="ARBA" id="ARBA00023015"/>
    </source>
</evidence>
<name>A0A1D3UDP7_TANFO</name>
<proteinExistence type="inferred from homology"/>
<evidence type="ECO:0000313" key="11">
    <source>
        <dbReference type="Proteomes" id="UP000278609"/>
    </source>
</evidence>
<evidence type="ECO:0000256" key="1">
    <source>
        <dbReference type="ARBA" id="ARBA00011046"/>
    </source>
</evidence>
<evidence type="ECO:0000256" key="4">
    <source>
        <dbReference type="ARBA" id="ARBA00023163"/>
    </source>
</evidence>
<evidence type="ECO:0000313" key="8">
    <source>
        <dbReference type="EMBL" id="SCQ18285.1"/>
    </source>
</evidence>
<keyword evidence="4" id="KW-0804">Transcription</keyword>
<dbReference type="EMBL" id="RQYN01000036">
    <property type="protein sequence ID" value="RRD73470.1"/>
    <property type="molecule type" value="Genomic_DNA"/>
</dbReference>
<dbReference type="EMBL" id="RQYS01000020">
    <property type="protein sequence ID" value="RRD61947.1"/>
    <property type="molecule type" value="Genomic_DNA"/>
</dbReference>
<dbReference type="InterPro" id="IPR005650">
    <property type="entry name" value="BlaI_family"/>
</dbReference>
<dbReference type="Pfam" id="PF03965">
    <property type="entry name" value="Penicillinase_R"/>
    <property type="match status" value="1"/>
</dbReference>
<dbReference type="SUPFAM" id="SSF46785">
    <property type="entry name" value="Winged helix' DNA-binding domain"/>
    <property type="match status" value="1"/>
</dbReference>
<keyword evidence="3" id="KW-0238">DNA-binding</keyword>
<reference evidence="5 10" key="2">
    <citation type="submission" date="2017-09" db="EMBL/GenBank/DDBJ databases">
        <title>Phase variable restriction modification systems are present in the genome sequences of periodontal pathogens Prevotella intermedia, Tannerella forsythia and Porphyromonas gingivalis.</title>
        <authorList>
            <person name="Haigh R.D."/>
            <person name="Crawford L."/>
            <person name="Ralph J."/>
            <person name="Wanford J."/>
            <person name="Vartoukian S.R."/>
            <person name="Hijazib K."/>
            <person name="Wade W."/>
            <person name="Oggioni M.R."/>
        </authorList>
    </citation>
    <scope>NUCLEOTIDE SEQUENCE [LARGE SCALE GENOMIC DNA]</scope>
    <source>
        <strain evidence="5 10">WW11663</strain>
    </source>
</reference>
<protein>
    <submittedName>
        <fullName evidence="5 6">Transcriptional regulator</fullName>
    </submittedName>
    <submittedName>
        <fullName evidence="8">Penicillinase repressor</fullName>
    </submittedName>
</protein>
<dbReference type="Proteomes" id="UP000278609">
    <property type="component" value="Unassembled WGS sequence"/>
</dbReference>
<dbReference type="RefSeq" id="WP_014223794.1">
    <property type="nucleotide sequence ID" value="NZ_CAUPTG010000003.1"/>
</dbReference>
<keyword evidence="2" id="KW-0805">Transcription regulation</keyword>
<dbReference type="EMBL" id="FMMM01000016">
    <property type="protein sequence ID" value="SCQ18285.1"/>
    <property type="molecule type" value="Genomic_DNA"/>
</dbReference>
<dbReference type="Proteomes" id="UP000219259">
    <property type="component" value="Unassembled WGS sequence"/>
</dbReference>
<dbReference type="InterPro" id="IPR036388">
    <property type="entry name" value="WH-like_DNA-bd_sf"/>
</dbReference>
<evidence type="ECO:0000313" key="12">
    <source>
        <dbReference type="Proteomes" id="UP000279860"/>
    </source>
</evidence>
<gene>
    <name evidence="5" type="ORF">CLI86_08625</name>
    <name evidence="6" type="ORF">EII40_05555</name>
    <name evidence="7" type="ORF">EII41_09465</name>
    <name evidence="8" type="ORF">TFUB20_00300</name>
</gene>
<dbReference type="Proteomes" id="UP000182057">
    <property type="component" value="Unassembled WGS sequence"/>
</dbReference>
<evidence type="ECO:0000313" key="6">
    <source>
        <dbReference type="EMBL" id="RRD61947.1"/>
    </source>
</evidence>
<accession>A0A1D3UDP7</accession>
<evidence type="ECO:0000313" key="10">
    <source>
        <dbReference type="Proteomes" id="UP000219259"/>
    </source>
</evidence>
<reference evidence="11 12" key="3">
    <citation type="submission" date="2018-11" db="EMBL/GenBank/DDBJ databases">
        <title>Genomes From Bacteria Associated with the Canine Oral Cavity: a Test Case for Automated Genome-Based Taxonomic Assignment.</title>
        <authorList>
            <person name="Coil D.A."/>
            <person name="Jospin G."/>
            <person name="Darling A.E."/>
            <person name="Wallis C."/>
            <person name="Davis I.J."/>
            <person name="Harris S."/>
            <person name="Eisen J.A."/>
            <person name="Holcombe L.J."/>
            <person name="O'Flynn C."/>
        </authorList>
    </citation>
    <scope>NUCLEOTIDE SEQUENCE [LARGE SCALE GENOMIC DNA]</scope>
    <source>
        <strain evidence="7 12">OH1426_COT-023</strain>
        <strain evidence="6 11">OH2617_COT-023</strain>
    </source>
</reference>
<dbReference type="InterPro" id="IPR036390">
    <property type="entry name" value="WH_DNA-bd_sf"/>
</dbReference>
<evidence type="ECO:0000256" key="3">
    <source>
        <dbReference type="ARBA" id="ARBA00023125"/>
    </source>
</evidence>
<reference evidence="8 9" key="1">
    <citation type="submission" date="2016-09" db="EMBL/GenBank/DDBJ databases">
        <authorList>
            <person name="Capua I."/>
            <person name="De Benedictis P."/>
            <person name="Joannis T."/>
            <person name="Lombin L.H."/>
            <person name="Cattoli G."/>
        </authorList>
    </citation>
    <scope>NUCLEOTIDE SEQUENCE [LARGE SCALE GENOMIC DNA]</scope>
    <source>
        <strain evidence="8 9">UB20</strain>
    </source>
</reference>
<organism evidence="8 9">
    <name type="scientific">Tannerella forsythia</name>
    <name type="common">Bacteroides forsythus</name>
    <dbReference type="NCBI Taxonomy" id="28112"/>
    <lineage>
        <taxon>Bacteria</taxon>
        <taxon>Pseudomonadati</taxon>
        <taxon>Bacteroidota</taxon>
        <taxon>Bacteroidia</taxon>
        <taxon>Bacteroidales</taxon>
        <taxon>Tannerellaceae</taxon>
        <taxon>Tannerella</taxon>
    </lineage>
</organism>